<evidence type="ECO:0000256" key="2">
    <source>
        <dbReference type="ARBA" id="ARBA00022692"/>
    </source>
</evidence>
<name>A0ABT8W3D4_9GAMM</name>
<evidence type="ECO:0000256" key="4">
    <source>
        <dbReference type="ARBA" id="ARBA00023136"/>
    </source>
</evidence>
<reference evidence="6" key="1">
    <citation type="submission" date="2023-07" db="EMBL/GenBank/DDBJ databases">
        <title>Marinobacter sp. chi1 genome sequencing and assembly.</title>
        <authorList>
            <person name="Park S."/>
        </authorList>
    </citation>
    <scope>NUCLEOTIDE SEQUENCE</scope>
    <source>
        <strain evidence="6">Chi1</strain>
    </source>
</reference>
<accession>A0ABT8W3D4</accession>
<proteinExistence type="predicted"/>
<feature type="transmembrane region" description="Helical" evidence="5">
    <location>
        <begin position="46"/>
        <end position="65"/>
    </location>
</feature>
<protein>
    <submittedName>
        <fullName evidence="6">Isoprenylcysteine carboxylmethyltransferase family protein</fullName>
        <ecNumber evidence="6">2.1.1.100</ecNumber>
        <ecNumber evidence="6">2.1.1.334</ecNumber>
    </submittedName>
</protein>
<dbReference type="PANTHER" id="PTHR43847">
    <property type="entry name" value="BLL3993 PROTEIN"/>
    <property type="match status" value="1"/>
</dbReference>
<dbReference type="Proteomes" id="UP001168640">
    <property type="component" value="Unassembled WGS sequence"/>
</dbReference>
<dbReference type="RefSeq" id="WP_302910362.1">
    <property type="nucleotide sequence ID" value="NZ_JAUMIS010000002.1"/>
</dbReference>
<organism evidence="6 7">
    <name type="scientific">Marinobacter suaedae</name>
    <dbReference type="NCBI Taxonomy" id="3057675"/>
    <lineage>
        <taxon>Bacteria</taxon>
        <taxon>Pseudomonadati</taxon>
        <taxon>Pseudomonadota</taxon>
        <taxon>Gammaproteobacteria</taxon>
        <taxon>Pseudomonadales</taxon>
        <taxon>Marinobacteraceae</taxon>
        <taxon>Marinobacter</taxon>
    </lineage>
</organism>
<dbReference type="Gene3D" id="1.20.120.1630">
    <property type="match status" value="1"/>
</dbReference>
<dbReference type="EC" id="2.1.1.100" evidence="6"/>
<dbReference type="EC" id="2.1.1.334" evidence="6"/>
<dbReference type="InterPro" id="IPR007318">
    <property type="entry name" value="Phopholipid_MeTrfase"/>
</dbReference>
<keyword evidence="6" id="KW-0808">Transferase</keyword>
<keyword evidence="2 5" id="KW-0812">Transmembrane</keyword>
<comment type="subcellular location">
    <subcellularLocation>
        <location evidence="1">Endomembrane system</location>
        <topology evidence="1">Multi-pass membrane protein</topology>
    </subcellularLocation>
</comment>
<keyword evidence="4 5" id="KW-0472">Membrane</keyword>
<evidence type="ECO:0000313" key="6">
    <source>
        <dbReference type="EMBL" id="MDO3722758.1"/>
    </source>
</evidence>
<evidence type="ECO:0000313" key="7">
    <source>
        <dbReference type="Proteomes" id="UP001168640"/>
    </source>
</evidence>
<evidence type="ECO:0000256" key="1">
    <source>
        <dbReference type="ARBA" id="ARBA00004127"/>
    </source>
</evidence>
<feature type="transmembrane region" description="Helical" evidence="5">
    <location>
        <begin position="99"/>
        <end position="129"/>
    </location>
</feature>
<dbReference type="PANTHER" id="PTHR43847:SF1">
    <property type="entry name" value="BLL3993 PROTEIN"/>
    <property type="match status" value="1"/>
</dbReference>
<sequence length="160" mass="17381">MDSDQANLGPPELKIPPVVLVIIVAVGMWAIARVSPSLAFSLPGTAGWAIGIAVAGVGVALLGVLEFRAAGTTVDPRVPEQSASLVVGGVYRHSRNPMYLGFLLVLIAWGLYLGSVLALLLLPAFIVYMNRFQIAPEERFMHENFGASYDQYRSEVRRWI</sequence>
<evidence type="ECO:0000256" key="5">
    <source>
        <dbReference type="SAM" id="Phobius"/>
    </source>
</evidence>
<dbReference type="GO" id="GO:0004671">
    <property type="term" value="F:protein C-terminal S-isoprenylcysteine carboxyl O-methyltransferase activity"/>
    <property type="evidence" value="ECO:0007669"/>
    <property type="project" value="UniProtKB-EC"/>
</dbReference>
<dbReference type="GO" id="GO:0032259">
    <property type="term" value="P:methylation"/>
    <property type="evidence" value="ECO:0007669"/>
    <property type="project" value="UniProtKB-KW"/>
</dbReference>
<keyword evidence="3 5" id="KW-1133">Transmembrane helix</keyword>
<feature type="transmembrane region" description="Helical" evidence="5">
    <location>
        <begin position="15"/>
        <end position="34"/>
    </location>
</feature>
<comment type="caution">
    <text evidence="6">The sequence shown here is derived from an EMBL/GenBank/DDBJ whole genome shotgun (WGS) entry which is preliminary data.</text>
</comment>
<dbReference type="Pfam" id="PF04191">
    <property type="entry name" value="PEMT"/>
    <property type="match status" value="1"/>
</dbReference>
<evidence type="ECO:0000256" key="3">
    <source>
        <dbReference type="ARBA" id="ARBA00022989"/>
    </source>
</evidence>
<keyword evidence="6" id="KW-0489">Methyltransferase</keyword>
<dbReference type="EMBL" id="JAUMIS010000002">
    <property type="protein sequence ID" value="MDO3722758.1"/>
    <property type="molecule type" value="Genomic_DNA"/>
</dbReference>
<gene>
    <name evidence="6" type="ORF">QVZ43_13625</name>
</gene>
<dbReference type="InterPro" id="IPR052527">
    <property type="entry name" value="Metal_cation-efflux_comp"/>
</dbReference>
<keyword evidence="7" id="KW-1185">Reference proteome</keyword>